<feature type="binding site" evidence="6">
    <location>
        <position position="108"/>
    </location>
    <ligand>
        <name>Fe cation</name>
        <dbReference type="ChEBI" id="CHEBI:24875"/>
    </ligand>
</feature>
<keyword evidence="5 6" id="KW-0408">Iron</keyword>
<dbReference type="FunFam" id="3.90.45.10:FF:000005">
    <property type="entry name" value="Peptide deformylase"/>
    <property type="match status" value="1"/>
</dbReference>
<accession>A0A2W4XZ95</accession>
<dbReference type="AlphaFoldDB" id="A0A2W4XZ95"/>
<dbReference type="GO" id="GO:0042586">
    <property type="term" value="F:peptide deformylase activity"/>
    <property type="evidence" value="ECO:0007669"/>
    <property type="project" value="UniProtKB-UniRule"/>
</dbReference>
<evidence type="ECO:0000313" key="7">
    <source>
        <dbReference type="EMBL" id="PZO36548.1"/>
    </source>
</evidence>
<dbReference type="GO" id="GO:0006412">
    <property type="term" value="P:translation"/>
    <property type="evidence" value="ECO:0007669"/>
    <property type="project" value="UniProtKB-UniRule"/>
</dbReference>
<gene>
    <name evidence="6 7" type="primary">def</name>
    <name evidence="7" type="ORF">DCF19_21235</name>
</gene>
<dbReference type="InterPro" id="IPR036821">
    <property type="entry name" value="Peptide_deformylase_sf"/>
</dbReference>
<evidence type="ECO:0000313" key="8">
    <source>
        <dbReference type="Proteomes" id="UP000249467"/>
    </source>
</evidence>
<dbReference type="GO" id="GO:0046872">
    <property type="term" value="F:metal ion binding"/>
    <property type="evidence" value="ECO:0007669"/>
    <property type="project" value="UniProtKB-KW"/>
</dbReference>
<dbReference type="Gene3D" id="3.90.45.10">
    <property type="entry name" value="Peptide deformylase"/>
    <property type="match status" value="1"/>
</dbReference>
<dbReference type="Proteomes" id="UP000249467">
    <property type="component" value="Unassembled WGS sequence"/>
</dbReference>
<evidence type="ECO:0000256" key="4">
    <source>
        <dbReference type="ARBA" id="ARBA00022917"/>
    </source>
</evidence>
<dbReference type="CDD" id="cd00487">
    <property type="entry name" value="Pep_deformylase"/>
    <property type="match status" value="1"/>
</dbReference>
<evidence type="ECO:0000256" key="3">
    <source>
        <dbReference type="ARBA" id="ARBA00022801"/>
    </source>
</evidence>
<comment type="catalytic activity">
    <reaction evidence="6">
        <text>N-terminal N-formyl-L-methionyl-[peptide] + H2O = N-terminal L-methionyl-[peptide] + formate</text>
        <dbReference type="Rhea" id="RHEA:24420"/>
        <dbReference type="Rhea" id="RHEA-COMP:10639"/>
        <dbReference type="Rhea" id="RHEA-COMP:10640"/>
        <dbReference type="ChEBI" id="CHEBI:15377"/>
        <dbReference type="ChEBI" id="CHEBI:15740"/>
        <dbReference type="ChEBI" id="CHEBI:49298"/>
        <dbReference type="ChEBI" id="CHEBI:64731"/>
        <dbReference type="EC" id="3.5.1.88"/>
    </reaction>
</comment>
<evidence type="ECO:0000256" key="1">
    <source>
        <dbReference type="ARBA" id="ARBA00010759"/>
    </source>
</evidence>
<proteinExistence type="inferred from homology"/>
<comment type="caution">
    <text evidence="7">The sequence shown here is derived from an EMBL/GenBank/DDBJ whole genome shotgun (WGS) entry which is preliminary data.</text>
</comment>
<evidence type="ECO:0000256" key="6">
    <source>
        <dbReference type="HAMAP-Rule" id="MF_00163"/>
    </source>
</evidence>
<dbReference type="InterPro" id="IPR023635">
    <property type="entry name" value="Peptide_deformylase"/>
</dbReference>
<dbReference type="SUPFAM" id="SSF56420">
    <property type="entry name" value="Peptide deformylase"/>
    <property type="match status" value="1"/>
</dbReference>
<comment type="function">
    <text evidence="6">Removes the formyl group from the N-terminal Met of newly synthesized proteins. Requires at least a dipeptide for an efficient rate of reaction. N-terminal L-methionine is a prerequisite for activity but the enzyme has broad specificity at other positions.</text>
</comment>
<feature type="binding site" evidence="6">
    <location>
        <position position="150"/>
    </location>
    <ligand>
        <name>Fe cation</name>
        <dbReference type="ChEBI" id="CHEBI:24875"/>
    </ligand>
</feature>
<dbReference type="HAMAP" id="MF_00163">
    <property type="entry name" value="Pep_deformylase"/>
    <property type="match status" value="1"/>
</dbReference>
<keyword evidence="4 6" id="KW-0648">Protein biosynthesis</keyword>
<dbReference type="EC" id="3.5.1.88" evidence="6"/>
<dbReference type="PIRSF" id="PIRSF004749">
    <property type="entry name" value="Pep_def"/>
    <property type="match status" value="1"/>
</dbReference>
<feature type="active site" evidence="6">
    <location>
        <position position="151"/>
    </location>
</feature>
<dbReference type="Pfam" id="PF01327">
    <property type="entry name" value="Pep_deformylase"/>
    <property type="match status" value="1"/>
</dbReference>
<keyword evidence="2 6" id="KW-0479">Metal-binding</keyword>
<dbReference type="PRINTS" id="PR01576">
    <property type="entry name" value="PDEFORMYLASE"/>
</dbReference>
<keyword evidence="3 6" id="KW-0378">Hydrolase</keyword>
<dbReference type="PANTHER" id="PTHR10458">
    <property type="entry name" value="PEPTIDE DEFORMYLASE"/>
    <property type="match status" value="1"/>
</dbReference>
<protein>
    <recommendedName>
        <fullName evidence="6">Peptide deformylase</fullName>
        <shortName evidence="6">PDF</shortName>
        <ecNumber evidence="6">3.5.1.88</ecNumber>
    </recommendedName>
    <alternativeName>
        <fullName evidence="6">Polypeptide deformylase</fullName>
    </alternativeName>
</protein>
<reference evidence="7 8" key="2">
    <citation type="submission" date="2018-06" db="EMBL/GenBank/DDBJ databases">
        <title>Metagenomic assembly of (sub)arctic Cyanobacteria and their associated microbiome from non-axenic cultures.</title>
        <authorList>
            <person name="Baurain D."/>
        </authorList>
    </citation>
    <scope>NUCLEOTIDE SEQUENCE [LARGE SCALE GENOMIC DNA]</scope>
    <source>
        <strain evidence="7">ULC066bin1</strain>
    </source>
</reference>
<reference evidence="7 8" key="1">
    <citation type="submission" date="2018-04" db="EMBL/GenBank/DDBJ databases">
        <authorList>
            <person name="Go L.Y."/>
            <person name="Mitchell J.A."/>
        </authorList>
    </citation>
    <scope>NUCLEOTIDE SEQUENCE [LARGE SCALE GENOMIC DNA]</scope>
    <source>
        <strain evidence="7">ULC066bin1</strain>
    </source>
</reference>
<dbReference type="EMBL" id="QBML01000039">
    <property type="protein sequence ID" value="PZO36548.1"/>
    <property type="molecule type" value="Genomic_DNA"/>
</dbReference>
<comment type="cofactor">
    <cofactor evidence="6">
        <name>Fe(2+)</name>
        <dbReference type="ChEBI" id="CHEBI:29033"/>
    </cofactor>
    <text evidence="6">Binds 1 Fe(2+) ion.</text>
</comment>
<name>A0A2W4XZ95_9CYAN</name>
<feature type="binding site" evidence="6">
    <location>
        <position position="154"/>
    </location>
    <ligand>
        <name>Fe cation</name>
        <dbReference type="ChEBI" id="CHEBI:24875"/>
    </ligand>
</feature>
<dbReference type="NCBIfam" id="TIGR00079">
    <property type="entry name" value="pept_deformyl"/>
    <property type="match status" value="1"/>
</dbReference>
<dbReference type="PANTHER" id="PTHR10458:SF22">
    <property type="entry name" value="PEPTIDE DEFORMYLASE"/>
    <property type="match status" value="1"/>
</dbReference>
<sequence length="188" mass="20860">MSAISIKVPKQKLKNPPLQVHTLGDRVLRQPAKRISKVNDEIRQIIVDMLQTMYSNDGIGLAAPQVGINKQLLVIDIELKDESKPPLVMINPEVKASGGDLITGEEGCLSIPEVFLDVVRPDRVEISYRDEDGRPKHLIAEGLLARVIQHEMDHLNGVLFVDRVKNPIALNKELTAHGFATKDVQAIK</sequence>
<evidence type="ECO:0000256" key="5">
    <source>
        <dbReference type="ARBA" id="ARBA00023004"/>
    </source>
</evidence>
<evidence type="ECO:0000256" key="2">
    <source>
        <dbReference type="ARBA" id="ARBA00022723"/>
    </source>
</evidence>
<organism evidence="7 8">
    <name type="scientific">Pseudanabaena frigida</name>
    <dbReference type="NCBI Taxonomy" id="945775"/>
    <lineage>
        <taxon>Bacteria</taxon>
        <taxon>Bacillati</taxon>
        <taxon>Cyanobacteriota</taxon>
        <taxon>Cyanophyceae</taxon>
        <taxon>Pseudanabaenales</taxon>
        <taxon>Pseudanabaenaceae</taxon>
        <taxon>Pseudanabaena</taxon>
    </lineage>
</organism>
<comment type="similarity">
    <text evidence="1 6">Belongs to the polypeptide deformylase family.</text>
</comment>
<dbReference type="NCBIfam" id="NF001159">
    <property type="entry name" value="PRK00150.1-3"/>
    <property type="match status" value="1"/>
</dbReference>